<feature type="chain" id="PRO_5013025050" evidence="2">
    <location>
        <begin position="18"/>
        <end position="173"/>
    </location>
</feature>
<dbReference type="PROSITE" id="PS51257">
    <property type="entry name" value="PROKAR_LIPOPROTEIN"/>
    <property type="match status" value="1"/>
</dbReference>
<dbReference type="EMBL" id="MTPS01000293">
    <property type="protein sequence ID" value="ONG33408.1"/>
    <property type="molecule type" value="Genomic_DNA"/>
</dbReference>
<organism evidence="3 4">
    <name type="scientific">Escherichia coli</name>
    <dbReference type="NCBI Taxonomy" id="562"/>
    <lineage>
        <taxon>Bacteria</taxon>
        <taxon>Pseudomonadati</taxon>
        <taxon>Pseudomonadota</taxon>
        <taxon>Gammaproteobacteria</taxon>
        <taxon>Enterobacterales</taxon>
        <taxon>Enterobacteriaceae</taxon>
        <taxon>Escherichia</taxon>
    </lineage>
</organism>
<sequence length="173" mass="18531">MKLAKITLLLLGSSVLAGCSVLPYHSDFACKLEDGYGKCISSDDAYTEATTGVDMGHAITEDGVADDPKGSAAKAAATNPAAATSRSDPSYQQYRDRVYQQMAQLVEAPQTPVVRQPTVVRTLILSYSPGLDDQTAYMPRYVFTMLNGPKFVLTDYKLSTDDSAPSFLMGGKG</sequence>
<reference evidence="3 4" key="1">
    <citation type="submission" date="2017-01" db="EMBL/GenBank/DDBJ databases">
        <title>Draft genome sequence of an E. coli strain isolated from human, in Amazon, Brazil.</title>
        <authorList>
            <person name="Moura Q."/>
            <person name="Fernandes M.R."/>
            <person name="Cerdeira L."/>
            <person name="Vianello M."/>
            <person name="Souza T.A."/>
            <person name="Ienne S."/>
            <person name="Lincopan N."/>
        </authorList>
    </citation>
    <scope>NUCLEOTIDE SEQUENCE [LARGE SCALE GENOMIC DNA]</scope>
    <source>
        <strain evidence="3 4">ICBEcBL-II-13</strain>
    </source>
</reference>
<comment type="caution">
    <text evidence="3">The sequence shown here is derived from an EMBL/GenBank/DDBJ whole genome shotgun (WGS) entry which is preliminary data.</text>
</comment>
<evidence type="ECO:0000313" key="4">
    <source>
        <dbReference type="Proteomes" id="UP000188967"/>
    </source>
</evidence>
<keyword evidence="2" id="KW-0732">Signal</keyword>
<accession>A0A1V2GCE9</accession>
<feature type="compositionally biased region" description="Low complexity" evidence="1">
    <location>
        <begin position="70"/>
        <end position="85"/>
    </location>
</feature>
<evidence type="ECO:0000256" key="1">
    <source>
        <dbReference type="SAM" id="MobiDB-lite"/>
    </source>
</evidence>
<dbReference type="Pfam" id="PF09676">
    <property type="entry name" value="TraV"/>
    <property type="match status" value="1"/>
</dbReference>
<protein>
    <submittedName>
        <fullName evidence="3">Type IV conjugative transfer system protein TraV</fullName>
    </submittedName>
</protein>
<evidence type="ECO:0000313" key="3">
    <source>
        <dbReference type="EMBL" id="ONG33408.1"/>
    </source>
</evidence>
<dbReference type="Proteomes" id="UP000188967">
    <property type="component" value="Unassembled WGS sequence"/>
</dbReference>
<name>A0A1V2GCE9_ECOLX</name>
<dbReference type="InterPro" id="IPR014118">
    <property type="entry name" value="T4SS_TraV"/>
</dbReference>
<feature type="region of interest" description="Disordered" evidence="1">
    <location>
        <begin position="60"/>
        <end position="91"/>
    </location>
</feature>
<evidence type="ECO:0000256" key="2">
    <source>
        <dbReference type="SAM" id="SignalP"/>
    </source>
</evidence>
<proteinExistence type="predicted"/>
<dbReference type="AlphaFoldDB" id="A0A1V2GCE9"/>
<gene>
    <name evidence="3" type="ORF">BXT93_17300</name>
</gene>
<dbReference type="RefSeq" id="WP_076795849.1">
    <property type="nucleotide sequence ID" value="NZ_JAKVSX010000038.1"/>
</dbReference>
<feature type="signal peptide" evidence="2">
    <location>
        <begin position="1"/>
        <end position="17"/>
    </location>
</feature>